<dbReference type="Pfam" id="PF00439">
    <property type="entry name" value="Bromodomain"/>
    <property type="match status" value="1"/>
</dbReference>
<evidence type="ECO:0000313" key="15">
    <source>
        <dbReference type="EMBL" id="ABO99126.1"/>
    </source>
</evidence>
<keyword evidence="3" id="KW-0540">Nuclease</keyword>
<dbReference type="InterPro" id="IPR045261">
    <property type="entry name" value="MORC_ATPase"/>
</dbReference>
<dbReference type="GeneID" id="5004694"/>
<dbReference type="InterPro" id="IPR001739">
    <property type="entry name" value="Methyl_CpG_DNA-bd"/>
</dbReference>
<protein>
    <recommendedName>
        <fullName evidence="17">Bromo domain-containing protein</fullName>
    </recommendedName>
</protein>
<evidence type="ECO:0000256" key="12">
    <source>
        <dbReference type="SAM" id="MobiDB-lite"/>
    </source>
</evidence>
<proteinExistence type="inferred from homology"/>
<dbReference type="AlphaFoldDB" id="A4S5V0"/>
<dbReference type="PANTHER" id="PTHR23336">
    <property type="entry name" value="ZINC FINGER CW-TYPE COILED-COIL DOMAIN PROTEIN 3"/>
    <property type="match status" value="1"/>
</dbReference>
<sequence>MVDPKNNVGIIVQDDGVGMDRRRLVGMLSFGFSDKEHKAGNVGRFGIGFKSGSMRLARDALILTKRDGYAHVAFLSQTFLDDAELDDILIPMFSWRMERDATTGGRVSYVASEPANTKKWDEHMSVILRYSFVPSEPQLMRELDKIRGSHGTRIVLFNLRDPPELDFTSYKDDIRLVGAIPDDERAVRGPIFQQSREGQQASIDVQEDYSLRAYMEILYLKPRCEFTLRGRPVVPRDPIAHLAREYYVFPEYKPRGLDAGITIHIGYAADETSKKCGFHIYNKNRLIRMHQRFGSQLQANTMMKDMIGVIEADSLEPTHNKQAFKEADITYQKFKRHLVQCMQDYYFGIQRYRLAGGGGRGAGTTSLKQTAKRRKRLHKSSSFDEDDEDGGSDGANKAPAPRGRPKGGRVATPLTRIKSIHRSLMVHKNAYIFLRPVDPVYWEIPDYFEVIKNPMDLGTIKERIDAGYYDEKNVEAYAADVRLVWSNAMTYNKDDTPVFKMARIMSREFEYQWQTRIEDEEFVVPALASHAAADARGPTRTETDTGDAFHSAPTSAPTAVSRRENLMREAQVRTAVDDQTVEPSPAIAVPPLLVNKVAAAADAKKTVTEKEESNMERPDVKAEPNQMVRVPKALSTVIDESFFKILEEKFVQLETELAEERAANARYIDQNIKRGINGSSTVSVEEMKSYAGELERLRVRVQTREFQLDSSRAKVRALQEENVRLRDRLELKKPKTTAAKPVSEVRETKFAVRNATASELEKLYAYVEKHAPNIDIRGRGWRVDVFERKGGRLAGTSYKEFLSPSGHKLRSMKEVLAYVAMIDDYRATHFVDMKYSKGDAKPTQEQGGAHPLQTKTVPGVPVAAPAPMDTDDVDAPAHEVHATTSIEGTVDDAHAPAPEAPATT</sequence>
<evidence type="ECO:0000256" key="8">
    <source>
        <dbReference type="ARBA" id="ARBA00023163"/>
    </source>
</evidence>
<keyword evidence="7 10" id="KW-0103">Bromodomain</keyword>
<dbReference type="Pfam" id="PF17942">
    <property type="entry name" value="Morc6_S5"/>
    <property type="match status" value="1"/>
</dbReference>
<dbReference type="SMART" id="SM00297">
    <property type="entry name" value="BROMO"/>
    <property type="match status" value="1"/>
</dbReference>
<reference evidence="15 16" key="1">
    <citation type="journal article" date="2007" name="Proc. Natl. Acad. Sci. U.S.A.">
        <title>The tiny eukaryote Ostreococcus provides genomic insights into the paradox of plankton speciation.</title>
        <authorList>
            <person name="Palenik B."/>
            <person name="Grimwood J."/>
            <person name="Aerts A."/>
            <person name="Rouze P."/>
            <person name="Salamov A."/>
            <person name="Putnam N."/>
            <person name="Dupont C."/>
            <person name="Jorgensen R."/>
            <person name="Derelle E."/>
            <person name="Rombauts S."/>
            <person name="Zhou K."/>
            <person name="Otillar R."/>
            <person name="Merchant S.S."/>
            <person name="Podell S."/>
            <person name="Gaasterland T."/>
            <person name="Napoli C."/>
            <person name="Gendler K."/>
            <person name="Manuell A."/>
            <person name="Tai V."/>
            <person name="Vallon O."/>
            <person name="Piganeau G."/>
            <person name="Jancek S."/>
            <person name="Heijde M."/>
            <person name="Jabbari K."/>
            <person name="Bowler C."/>
            <person name="Lohr M."/>
            <person name="Robbens S."/>
            <person name="Werner G."/>
            <person name="Dubchak I."/>
            <person name="Pazour G.J."/>
            <person name="Ren Q."/>
            <person name="Paulsen I."/>
            <person name="Delwiche C."/>
            <person name="Schmutz J."/>
            <person name="Rokhsar D."/>
            <person name="Van de Peer Y."/>
            <person name="Moreau H."/>
            <person name="Grigoriev I.V."/>
        </authorList>
    </citation>
    <scope>NUCLEOTIDE SEQUENCE [LARGE SCALE GENOMIC DNA]</scope>
    <source>
        <strain evidence="15 16">CCE9901</strain>
    </source>
</reference>
<dbReference type="EMBL" id="CP000592">
    <property type="protein sequence ID" value="ABO99126.1"/>
    <property type="molecule type" value="Genomic_DNA"/>
</dbReference>
<evidence type="ECO:0000256" key="10">
    <source>
        <dbReference type="PROSITE-ProRule" id="PRU00035"/>
    </source>
</evidence>
<dbReference type="GO" id="GO:0031349">
    <property type="term" value="P:positive regulation of defense response"/>
    <property type="evidence" value="ECO:0007669"/>
    <property type="project" value="UniProtKB-ARBA"/>
</dbReference>
<dbReference type="HOGENOM" id="CLU_320904_0_0_1"/>
<feature type="compositionally biased region" description="Low complexity" evidence="12">
    <location>
        <begin position="857"/>
        <end position="867"/>
    </location>
</feature>
<dbReference type="InterPro" id="IPR036427">
    <property type="entry name" value="Bromodomain-like_sf"/>
</dbReference>
<dbReference type="KEGG" id="olu:OSTLU_17648"/>
<evidence type="ECO:0000256" key="1">
    <source>
        <dbReference type="ARBA" id="ARBA00004123"/>
    </source>
</evidence>
<evidence type="ECO:0000256" key="5">
    <source>
        <dbReference type="ARBA" id="ARBA00023015"/>
    </source>
</evidence>
<dbReference type="SUPFAM" id="SSF55874">
    <property type="entry name" value="ATPase domain of HSP90 chaperone/DNA topoisomerase II/histidine kinase"/>
    <property type="match status" value="1"/>
</dbReference>
<feature type="compositionally biased region" description="Low complexity" evidence="12">
    <location>
        <begin position="895"/>
        <end position="904"/>
    </location>
</feature>
<dbReference type="Proteomes" id="UP000001568">
    <property type="component" value="Chromosome 12"/>
</dbReference>
<dbReference type="PROSITE" id="PS50014">
    <property type="entry name" value="BROMODOMAIN_2"/>
    <property type="match status" value="1"/>
</dbReference>
<evidence type="ECO:0000256" key="2">
    <source>
        <dbReference type="ARBA" id="ARBA00007845"/>
    </source>
</evidence>
<feature type="region of interest" description="Disordered" evidence="12">
    <location>
        <begin position="358"/>
        <end position="412"/>
    </location>
</feature>
<dbReference type="Pfam" id="PF01429">
    <property type="entry name" value="MBD"/>
    <property type="match status" value="1"/>
</dbReference>
<dbReference type="GO" id="GO:0003677">
    <property type="term" value="F:DNA binding"/>
    <property type="evidence" value="ECO:0007669"/>
    <property type="project" value="InterPro"/>
</dbReference>
<organism evidence="15 16">
    <name type="scientific">Ostreococcus lucimarinus (strain CCE9901)</name>
    <dbReference type="NCBI Taxonomy" id="436017"/>
    <lineage>
        <taxon>Eukaryota</taxon>
        <taxon>Viridiplantae</taxon>
        <taxon>Chlorophyta</taxon>
        <taxon>Mamiellophyceae</taxon>
        <taxon>Mamiellales</taxon>
        <taxon>Bathycoccaceae</taxon>
        <taxon>Ostreococcus</taxon>
    </lineage>
</organism>
<keyword evidence="6 11" id="KW-0175">Coiled coil</keyword>
<comment type="similarity">
    <text evidence="2">Belongs to the MORC ATPase protein family.</text>
</comment>
<dbReference type="PANTHER" id="PTHR23336:SF76">
    <property type="entry name" value="MORC S5 DOMAIN-CONTAINING PROTEIN"/>
    <property type="match status" value="1"/>
</dbReference>
<feature type="region of interest" description="Disordered" evidence="12">
    <location>
        <begin position="533"/>
        <end position="562"/>
    </location>
</feature>
<dbReference type="OrthoDB" id="567073at2759"/>
<keyword evidence="9" id="KW-0539">Nucleus</keyword>
<feature type="domain" description="MBD" evidence="14">
    <location>
        <begin position="767"/>
        <end position="840"/>
    </location>
</feature>
<evidence type="ECO:0000259" key="13">
    <source>
        <dbReference type="PROSITE" id="PS50014"/>
    </source>
</evidence>
<name>A4S5V0_OSTLU</name>
<dbReference type="PRINTS" id="PR00503">
    <property type="entry name" value="BROMODOMAIN"/>
</dbReference>
<keyword evidence="4" id="KW-0378">Hydrolase</keyword>
<dbReference type="RefSeq" id="XP_001420833.1">
    <property type="nucleotide sequence ID" value="XM_001420796.1"/>
</dbReference>
<feature type="domain" description="Bromo" evidence="13">
    <location>
        <begin position="425"/>
        <end position="499"/>
    </location>
</feature>
<dbReference type="OMA" id="AYMEILY"/>
<evidence type="ECO:0008006" key="17">
    <source>
        <dbReference type="Google" id="ProtNLM"/>
    </source>
</evidence>
<accession>A4S5V0</accession>
<dbReference type="SUPFAM" id="SSF54171">
    <property type="entry name" value="DNA-binding domain"/>
    <property type="match status" value="1"/>
</dbReference>
<gene>
    <name evidence="15" type="primary">GTE3501</name>
    <name evidence="15" type="ORF">OSTLU_17648</name>
</gene>
<dbReference type="SUPFAM" id="SSF47370">
    <property type="entry name" value="Bromodomain"/>
    <property type="match status" value="1"/>
</dbReference>
<dbReference type="InterPro" id="IPR041006">
    <property type="entry name" value="Morc_S5"/>
</dbReference>
<dbReference type="Gene3D" id="3.30.890.10">
    <property type="entry name" value="Methyl-cpg-binding Protein 2, Chain A"/>
    <property type="match status" value="1"/>
</dbReference>
<evidence type="ECO:0000256" key="9">
    <source>
        <dbReference type="ARBA" id="ARBA00023242"/>
    </source>
</evidence>
<feature type="region of interest" description="Disordered" evidence="12">
    <location>
        <begin position="838"/>
        <end position="904"/>
    </location>
</feature>
<dbReference type="InterPro" id="IPR016177">
    <property type="entry name" value="DNA-bd_dom_sf"/>
</dbReference>
<dbReference type="PROSITE" id="PS50982">
    <property type="entry name" value="MBD"/>
    <property type="match status" value="1"/>
</dbReference>
<evidence type="ECO:0000256" key="4">
    <source>
        <dbReference type="ARBA" id="ARBA00022759"/>
    </source>
</evidence>
<evidence type="ECO:0000256" key="6">
    <source>
        <dbReference type="ARBA" id="ARBA00023054"/>
    </source>
</evidence>
<dbReference type="GO" id="GO:0016887">
    <property type="term" value="F:ATP hydrolysis activity"/>
    <property type="evidence" value="ECO:0007669"/>
    <property type="project" value="InterPro"/>
</dbReference>
<dbReference type="eggNOG" id="KOG1845">
    <property type="taxonomic scope" value="Eukaryota"/>
</dbReference>
<dbReference type="eggNOG" id="KOG1474">
    <property type="taxonomic scope" value="Eukaryota"/>
</dbReference>
<keyword evidence="4" id="KW-0255">Endonuclease</keyword>
<dbReference type="InterPro" id="IPR036890">
    <property type="entry name" value="HATPase_C_sf"/>
</dbReference>
<keyword evidence="8" id="KW-0804">Transcription</keyword>
<feature type="compositionally biased region" description="Basic residues" evidence="12">
    <location>
        <begin position="370"/>
        <end position="379"/>
    </location>
</feature>
<keyword evidence="5" id="KW-0805">Transcription regulation</keyword>
<comment type="subcellular location">
    <subcellularLocation>
        <location evidence="1">Nucleus</location>
    </subcellularLocation>
</comment>
<dbReference type="InterPro" id="IPR001487">
    <property type="entry name" value="Bromodomain"/>
</dbReference>
<evidence type="ECO:0000256" key="11">
    <source>
        <dbReference type="SAM" id="Coils"/>
    </source>
</evidence>
<dbReference type="Pfam" id="PF13589">
    <property type="entry name" value="HATPase_c_3"/>
    <property type="match status" value="1"/>
</dbReference>
<keyword evidence="16" id="KW-1185">Reference proteome</keyword>
<dbReference type="Gene3D" id="1.20.920.10">
    <property type="entry name" value="Bromodomain-like"/>
    <property type="match status" value="1"/>
</dbReference>
<evidence type="ECO:0000256" key="3">
    <source>
        <dbReference type="ARBA" id="ARBA00022722"/>
    </source>
</evidence>
<evidence type="ECO:0000259" key="14">
    <source>
        <dbReference type="PROSITE" id="PS50982"/>
    </source>
</evidence>
<feature type="coiled-coil region" evidence="11">
    <location>
        <begin position="643"/>
        <end position="670"/>
    </location>
</feature>
<dbReference type="GO" id="GO:0005634">
    <property type="term" value="C:nucleus"/>
    <property type="evidence" value="ECO:0007669"/>
    <property type="project" value="UniProtKB-SubCell"/>
</dbReference>
<dbReference type="GO" id="GO:0004519">
    <property type="term" value="F:endonuclease activity"/>
    <property type="evidence" value="ECO:0007669"/>
    <property type="project" value="UniProtKB-KW"/>
</dbReference>
<evidence type="ECO:0000256" key="7">
    <source>
        <dbReference type="ARBA" id="ARBA00023117"/>
    </source>
</evidence>
<dbReference type="Gramene" id="ABO99126">
    <property type="protein sequence ID" value="ABO99126"/>
    <property type="gene ID" value="OSTLU_17648"/>
</dbReference>
<dbReference type="Gene3D" id="3.30.565.10">
    <property type="entry name" value="Histidine kinase-like ATPase, C-terminal domain"/>
    <property type="match status" value="1"/>
</dbReference>
<evidence type="ECO:0000313" key="16">
    <source>
        <dbReference type="Proteomes" id="UP000001568"/>
    </source>
</evidence>